<name>X1J9P9_9ZZZZ</name>
<proteinExistence type="predicted"/>
<reference evidence="1" key="1">
    <citation type="journal article" date="2014" name="Front. Microbiol.">
        <title>High frequency of phylogenetically diverse reductive dehalogenase-homologous genes in deep subseafloor sedimentary metagenomes.</title>
        <authorList>
            <person name="Kawai M."/>
            <person name="Futagami T."/>
            <person name="Toyoda A."/>
            <person name="Takaki Y."/>
            <person name="Nishi S."/>
            <person name="Hori S."/>
            <person name="Arai W."/>
            <person name="Tsubouchi T."/>
            <person name="Morono Y."/>
            <person name="Uchiyama I."/>
            <person name="Ito T."/>
            <person name="Fujiyama A."/>
            <person name="Inagaki F."/>
            <person name="Takami H."/>
        </authorList>
    </citation>
    <scope>NUCLEOTIDE SEQUENCE</scope>
    <source>
        <strain evidence="1">Expedition CK06-06</strain>
    </source>
</reference>
<sequence length="39" mass="4014">MKRKIFSILFVVVLALSLSLVTAVPAGAKGPVGETVTIS</sequence>
<feature type="non-terminal residue" evidence="1">
    <location>
        <position position="39"/>
    </location>
</feature>
<dbReference type="EMBL" id="BARU01028862">
    <property type="protein sequence ID" value="GAH75089.1"/>
    <property type="molecule type" value="Genomic_DNA"/>
</dbReference>
<comment type="caution">
    <text evidence="1">The sequence shown here is derived from an EMBL/GenBank/DDBJ whole genome shotgun (WGS) entry which is preliminary data.</text>
</comment>
<protein>
    <submittedName>
        <fullName evidence="1">Uncharacterized protein</fullName>
    </submittedName>
</protein>
<evidence type="ECO:0000313" key="1">
    <source>
        <dbReference type="EMBL" id="GAH75089.1"/>
    </source>
</evidence>
<dbReference type="AlphaFoldDB" id="X1J9P9"/>
<accession>X1J9P9</accession>
<organism evidence="1">
    <name type="scientific">marine sediment metagenome</name>
    <dbReference type="NCBI Taxonomy" id="412755"/>
    <lineage>
        <taxon>unclassified sequences</taxon>
        <taxon>metagenomes</taxon>
        <taxon>ecological metagenomes</taxon>
    </lineage>
</organism>
<gene>
    <name evidence="1" type="ORF">S03H2_46016</name>
</gene>